<name>B7P5S3_IXOSC</name>
<dbReference type="VEuPathDB" id="VectorBase:ISCW016335"/>
<proteinExistence type="predicted"/>
<dbReference type="EMBL" id="DS642248">
    <property type="protein sequence ID" value="EEC01945.1"/>
    <property type="molecule type" value="Genomic_DNA"/>
</dbReference>
<evidence type="ECO:0000256" key="1">
    <source>
        <dbReference type="SAM" id="MobiDB-lite"/>
    </source>
</evidence>
<dbReference type="EMBL" id="ABJB010556423">
    <property type="status" value="NOT_ANNOTATED_CDS"/>
    <property type="molecule type" value="Genomic_DNA"/>
</dbReference>
<dbReference type="PaxDb" id="6945-B7P5S3"/>
<gene>
    <name evidence="2" type="ORF">IscW_ISCW016335</name>
</gene>
<feature type="compositionally biased region" description="Pro residues" evidence="1">
    <location>
        <begin position="63"/>
        <end position="72"/>
    </location>
</feature>
<reference evidence="3" key="2">
    <citation type="submission" date="2020-05" db="UniProtKB">
        <authorList>
            <consortium name="EnsemblMetazoa"/>
        </authorList>
    </citation>
    <scope>IDENTIFICATION</scope>
    <source>
        <strain evidence="3">wikel</strain>
    </source>
</reference>
<reference evidence="2 4" key="1">
    <citation type="submission" date="2008-03" db="EMBL/GenBank/DDBJ databases">
        <title>Annotation of Ixodes scapularis.</title>
        <authorList>
            <consortium name="Ixodes scapularis Genome Project Consortium"/>
            <person name="Caler E."/>
            <person name="Hannick L.I."/>
            <person name="Bidwell S."/>
            <person name="Joardar V."/>
            <person name="Thiagarajan M."/>
            <person name="Amedeo P."/>
            <person name="Galinsky K.J."/>
            <person name="Schobel S."/>
            <person name="Inman J."/>
            <person name="Hostetler J."/>
            <person name="Miller J."/>
            <person name="Hammond M."/>
            <person name="Megy K."/>
            <person name="Lawson D."/>
            <person name="Kodira C."/>
            <person name="Sutton G."/>
            <person name="Meyer J."/>
            <person name="Hill C.A."/>
            <person name="Birren B."/>
            <person name="Nene V."/>
            <person name="Collins F."/>
            <person name="Alarcon-Chaidez F."/>
            <person name="Wikel S."/>
            <person name="Strausberg R."/>
        </authorList>
    </citation>
    <scope>NUCLEOTIDE SEQUENCE [LARGE SCALE GENOMIC DNA]</scope>
    <source>
        <strain evidence="4">Wikel</strain>
        <strain evidence="2">Wikel colony</strain>
    </source>
</reference>
<feature type="region of interest" description="Disordered" evidence="1">
    <location>
        <begin position="35"/>
        <end position="86"/>
    </location>
</feature>
<dbReference type="EnsemblMetazoa" id="ISCW016335-RA">
    <property type="protein sequence ID" value="ISCW016335-PA"/>
    <property type="gene ID" value="ISCW016335"/>
</dbReference>
<dbReference type="InParanoid" id="B7P5S3"/>
<accession>B7P5S3</accession>
<dbReference type="HOGENOM" id="CLU_2504226_0_0_1"/>
<evidence type="ECO:0000313" key="2">
    <source>
        <dbReference type="EMBL" id="EEC01945.1"/>
    </source>
</evidence>
<evidence type="ECO:0000313" key="3">
    <source>
        <dbReference type="EnsemblMetazoa" id="ISCW016335-PA"/>
    </source>
</evidence>
<dbReference type="EMBL" id="ABJB010412969">
    <property type="status" value="NOT_ANNOTATED_CDS"/>
    <property type="molecule type" value="Genomic_DNA"/>
</dbReference>
<keyword evidence="4" id="KW-1185">Reference proteome</keyword>
<feature type="non-terminal residue" evidence="2">
    <location>
        <position position="1"/>
    </location>
</feature>
<dbReference type="AlphaFoldDB" id="B7P5S3"/>
<evidence type="ECO:0000313" key="4">
    <source>
        <dbReference type="Proteomes" id="UP000001555"/>
    </source>
</evidence>
<dbReference type="Proteomes" id="UP000001555">
    <property type="component" value="Unassembled WGS sequence"/>
</dbReference>
<sequence length="86" mass="9389">FVFLLLLCRITVALFFVFSPSFSQLFNLSARIDTKQKGEKRGSDGMAGQVHHGSPPGLRVSHAPPPPPPPPTQRLNKVYMKGTSSV</sequence>
<protein>
    <submittedName>
        <fullName evidence="2 3">Uncharacterized protein</fullName>
    </submittedName>
</protein>
<dbReference type="EMBL" id="ABJB010065993">
    <property type="status" value="NOT_ANNOTATED_CDS"/>
    <property type="molecule type" value="Genomic_DNA"/>
</dbReference>
<organism>
    <name type="scientific">Ixodes scapularis</name>
    <name type="common">Black-legged tick</name>
    <name type="synonym">Deer tick</name>
    <dbReference type="NCBI Taxonomy" id="6945"/>
    <lineage>
        <taxon>Eukaryota</taxon>
        <taxon>Metazoa</taxon>
        <taxon>Ecdysozoa</taxon>
        <taxon>Arthropoda</taxon>
        <taxon>Chelicerata</taxon>
        <taxon>Arachnida</taxon>
        <taxon>Acari</taxon>
        <taxon>Parasitiformes</taxon>
        <taxon>Ixodida</taxon>
        <taxon>Ixodoidea</taxon>
        <taxon>Ixodidae</taxon>
        <taxon>Ixodinae</taxon>
        <taxon>Ixodes</taxon>
    </lineage>
</organism>
<dbReference type="VEuPathDB" id="VectorBase:ISCI016335"/>